<evidence type="ECO:0000313" key="10">
    <source>
        <dbReference type="EMBL" id="GMR58179.1"/>
    </source>
</evidence>
<evidence type="ECO:0000256" key="3">
    <source>
        <dbReference type="ARBA" id="ARBA00022670"/>
    </source>
</evidence>
<evidence type="ECO:0000256" key="1">
    <source>
        <dbReference type="ARBA" id="ARBA00001947"/>
    </source>
</evidence>
<comment type="similarity">
    <text evidence="2">Belongs to the peptidase M13 family.</text>
</comment>
<dbReference type="GO" id="GO:0004222">
    <property type="term" value="F:metalloendopeptidase activity"/>
    <property type="evidence" value="ECO:0007669"/>
    <property type="project" value="InterPro"/>
</dbReference>
<feature type="domain" description="Peptidase M13 C-terminal" evidence="8">
    <location>
        <begin position="50"/>
        <end position="259"/>
    </location>
</feature>
<evidence type="ECO:0000256" key="6">
    <source>
        <dbReference type="ARBA" id="ARBA00022833"/>
    </source>
</evidence>
<dbReference type="Proteomes" id="UP001328107">
    <property type="component" value="Unassembled WGS sequence"/>
</dbReference>
<dbReference type="GO" id="GO:0005886">
    <property type="term" value="C:plasma membrane"/>
    <property type="evidence" value="ECO:0007669"/>
    <property type="project" value="TreeGrafter"/>
</dbReference>
<proteinExistence type="inferred from homology"/>
<name>A0AAN5DA04_9BILA</name>
<evidence type="ECO:0000256" key="5">
    <source>
        <dbReference type="ARBA" id="ARBA00022801"/>
    </source>
</evidence>
<dbReference type="InterPro" id="IPR000718">
    <property type="entry name" value="Peptidase_M13"/>
</dbReference>
<dbReference type="CDD" id="cd08662">
    <property type="entry name" value="M13"/>
    <property type="match status" value="1"/>
</dbReference>
<dbReference type="Pfam" id="PF01431">
    <property type="entry name" value="Peptidase_M13"/>
    <property type="match status" value="1"/>
</dbReference>
<evidence type="ECO:0000259" key="9">
    <source>
        <dbReference type="Pfam" id="PF05649"/>
    </source>
</evidence>
<dbReference type="PRINTS" id="PR00786">
    <property type="entry name" value="NEPRILYSIN"/>
</dbReference>
<dbReference type="Gene3D" id="1.10.1380.10">
    <property type="entry name" value="Neutral endopeptidase , domain2"/>
    <property type="match status" value="2"/>
</dbReference>
<feature type="non-terminal residue" evidence="10">
    <location>
        <position position="1"/>
    </location>
</feature>
<evidence type="ECO:0008006" key="12">
    <source>
        <dbReference type="Google" id="ProtNLM"/>
    </source>
</evidence>
<evidence type="ECO:0000256" key="2">
    <source>
        <dbReference type="ARBA" id="ARBA00007357"/>
    </source>
</evidence>
<feature type="domain" description="Peptidase M13 N-terminal" evidence="9">
    <location>
        <begin position="319"/>
        <end position="748"/>
    </location>
</feature>
<comment type="caution">
    <text evidence="10">The sequence shown here is derived from an EMBL/GenBank/DDBJ whole genome shotgun (WGS) entry which is preliminary data.</text>
</comment>
<dbReference type="PANTHER" id="PTHR11733:SF240">
    <property type="entry name" value="GH14155P-RELATED"/>
    <property type="match status" value="1"/>
</dbReference>
<keyword evidence="5" id="KW-0378">Hydrolase</keyword>
<gene>
    <name evidence="10" type="ORF">PMAYCL1PPCAC_28374</name>
</gene>
<protein>
    <recommendedName>
        <fullName evidence="12">Peptidase</fullName>
    </recommendedName>
</protein>
<evidence type="ECO:0000256" key="7">
    <source>
        <dbReference type="ARBA" id="ARBA00023049"/>
    </source>
</evidence>
<keyword evidence="3" id="KW-0645">Protease</keyword>
<dbReference type="InterPro" id="IPR008753">
    <property type="entry name" value="Peptidase_M13_N"/>
</dbReference>
<dbReference type="AlphaFoldDB" id="A0AAN5DA04"/>
<dbReference type="SUPFAM" id="SSF55486">
    <property type="entry name" value="Metalloproteases ('zincins'), catalytic domain"/>
    <property type="match status" value="2"/>
</dbReference>
<dbReference type="GO" id="GO:0046872">
    <property type="term" value="F:metal ion binding"/>
    <property type="evidence" value="ECO:0007669"/>
    <property type="project" value="UniProtKB-KW"/>
</dbReference>
<dbReference type="Pfam" id="PF05649">
    <property type="entry name" value="Peptidase_M13_N"/>
    <property type="match status" value="1"/>
</dbReference>
<accession>A0AAN5DA04</accession>
<keyword evidence="11" id="KW-1185">Reference proteome</keyword>
<evidence type="ECO:0000256" key="4">
    <source>
        <dbReference type="ARBA" id="ARBA00022723"/>
    </source>
</evidence>
<sequence length="826" mass="91655">FQKLNTAKDDVYLTQADKLIAFSLYEAFAPLINGVPTDRTDFSGPAAITNAWYQPEMNSITFPGGILHAPFYDVDYPAAMNYGGLGVIAGHELTHGFDDEGVQWEGTGILNSWMDDNSTTSFSKMAQCVVNKYNQFCPLPKGYPCVDGSQTQGENIADNGGIQAAYKAFKAYEALHGPDPLLPGDASIFNADQLFFLGFGQVWCQFPPSASSLLSQILVDPHSPSLYRVLGTIQNIPAFQKAFNCIPGSTYTPLKHCNVWTSEPTSGSPLNDKGEPIVPENEVNIAPVERISPQDMDKYSAYQTSLATLKASANLTIDPCDDFYHYSCGNFPGTKTTFYDLDQENYKTINNKINDPDYQATLAESTALTKLRTPYDACVSESKHPTISTTNYIQPKVDEFMKQITEPIPLIGDPNDKPHLTPSDYGSVLGYLSFVLGVDTLVSPGVDTNWKDPQGGVNGYQLFIDEPSPYKTHTFYEDDNWVSQKPSYKKQVKNLVDAYAKQAKITLPVKYEDMIDDALELERTIAIDFSRNDTERRLFEPQWNPTKFGDLPPSVDWSVLWLTAPSQANDWIKDGKDIILNEPVKTRALFDFLKAKADDTTVVNYLFIRLLLANSGLVPCSNGKCVATMRELAIKEVPQMFGRERLPRRGGYPLPSFAPLKNSEEDPDGVSCADAISAMADAQGRVYVDAKYPTENDRTTIRQKTQGVMQNIVDGMKGMIEQLDWMGTTAKAAAIEKANNIQVNVAFPDSILDNDQLDAEYEELIIDEGGSYFDMLDNITLYSINQDFKKLTLKYADRTAFSGQVAVVNAWYSDDRNAITFPAGIL</sequence>
<keyword evidence="6" id="KW-0862">Zinc</keyword>
<dbReference type="InterPro" id="IPR018497">
    <property type="entry name" value="Peptidase_M13_C"/>
</dbReference>
<keyword evidence="4" id="KW-0479">Metal-binding</keyword>
<organism evidence="10 11">
    <name type="scientific">Pristionchus mayeri</name>
    <dbReference type="NCBI Taxonomy" id="1317129"/>
    <lineage>
        <taxon>Eukaryota</taxon>
        <taxon>Metazoa</taxon>
        <taxon>Ecdysozoa</taxon>
        <taxon>Nematoda</taxon>
        <taxon>Chromadorea</taxon>
        <taxon>Rhabditida</taxon>
        <taxon>Rhabditina</taxon>
        <taxon>Diplogasteromorpha</taxon>
        <taxon>Diplogasteroidea</taxon>
        <taxon>Neodiplogasteridae</taxon>
        <taxon>Pristionchus</taxon>
    </lineage>
</organism>
<evidence type="ECO:0000313" key="11">
    <source>
        <dbReference type="Proteomes" id="UP001328107"/>
    </source>
</evidence>
<dbReference type="Gene3D" id="3.40.390.10">
    <property type="entry name" value="Collagenase (Catalytic Domain)"/>
    <property type="match status" value="2"/>
</dbReference>
<dbReference type="InterPro" id="IPR042089">
    <property type="entry name" value="Peptidase_M13_dom_2"/>
</dbReference>
<reference evidence="11" key="1">
    <citation type="submission" date="2022-10" db="EMBL/GenBank/DDBJ databases">
        <title>Genome assembly of Pristionchus species.</title>
        <authorList>
            <person name="Yoshida K."/>
            <person name="Sommer R.J."/>
        </authorList>
    </citation>
    <scope>NUCLEOTIDE SEQUENCE [LARGE SCALE GENOMIC DNA]</scope>
    <source>
        <strain evidence="11">RS5460</strain>
    </source>
</reference>
<keyword evidence="7" id="KW-0482">Metalloprotease</keyword>
<dbReference type="PANTHER" id="PTHR11733">
    <property type="entry name" value="ZINC METALLOPROTEASE FAMILY M13 NEPRILYSIN-RELATED"/>
    <property type="match status" value="1"/>
</dbReference>
<evidence type="ECO:0000259" key="8">
    <source>
        <dbReference type="Pfam" id="PF01431"/>
    </source>
</evidence>
<dbReference type="PROSITE" id="PS51885">
    <property type="entry name" value="NEPRILYSIN"/>
    <property type="match status" value="2"/>
</dbReference>
<comment type="cofactor">
    <cofactor evidence="1">
        <name>Zn(2+)</name>
        <dbReference type="ChEBI" id="CHEBI:29105"/>
    </cofactor>
</comment>
<dbReference type="InterPro" id="IPR024079">
    <property type="entry name" value="MetalloPept_cat_dom_sf"/>
</dbReference>
<dbReference type="EMBL" id="BTRK01000006">
    <property type="protein sequence ID" value="GMR58179.1"/>
    <property type="molecule type" value="Genomic_DNA"/>
</dbReference>
<dbReference type="GO" id="GO:0016485">
    <property type="term" value="P:protein processing"/>
    <property type="evidence" value="ECO:0007669"/>
    <property type="project" value="TreeGrafter"/>
</dbReference>